<proteinExistence type="predicted"/>
<dbReference type="EMBL" id="JACJIA010000009">
    <property type="protein sequence ID" value="MBA8954587.1"/>
    <property type="molecule type" value="Genomic_DNA"/>
</dbReference>
<dbReference type="InterPro" id="IPR051200">
    <property type="entry name" value="Host-pathogen_enzymatic-act"/>
</dbReference>
<gene>
    <name evidence="2" type="ORF">HNR61_006244</name>
</gene>
<dbReference type="RefSeq" id="WP_182846641.1">
    <property type="nucleotide sequence ID" value="NZ_BAAALP010000011.1"/>
</dbReference>
<feature type="region of interest" description="Disordered" evidence="1">
    <location>
        <begin position="361"/>
        <end position="383"/>
    </location>
</feature>
<dbReference type="GO" id="GO:0003677">
    <property type="term" value="F:DNA binding"/>
    <property type="evidence" value="ECO:0007669"/>
    <property type="project" value="UniProtKB-KW"/>
</dbReference>
<protein>
    <submittedName>
        <fullName evidence="2">DNA-binding beta-propeller fold protein YncE</fullName>
    </submittedName>
</protein>
<dbReference type="PANTHER" id="PTHR47197:SF3">
    <property type="entry name" value="DIHYDRO-HEME D1 DEHYDROGENASE"/>
    <property type="match status" value="1"/>
</dbReference>
<evidence type="ECO:0000256" key="1">
    <source>
        <dbReference type="SAM" id="MobiDB-lite"/>
    </source>
</evidence>
<dbReference type="Gene3D" id="2.130.10.10">
    <property type="entry name" value="YVTN repeat-like/Quinoprotein amine dehydrogenase"/>
    <property type="match status" value="2"/>
</dbReference>
<dbReference type="Proteomes" id="UP000572680">
    <property type="component" value="Unassembled WGS sequence"/>
</dbReference>
<comment type="caution">
    <text evidence="2">The sequence shown here is derived from an EMBL/GenBank/DDBJ whole genome shotgun (WGS) entry which is preliminary data.</text>
</comment>
<name>A0A7W3LUT9_ACTNM</name>
<keyword evidence="3" id="KW-1185">Reference proteome</keyword>
<sequence>MSALALLTGCAAAGCESPVAFRRPGQGGPGAPFAALGGPAPYVTPATPAPRSGAGIPVAATRPDVYAATRAGVLTAAARSAPPRLYVPNARTRTVDVIDQRTLRVVARVRAGAARVVAGWDLRRLWAVGGGFVPLDPRTGRAGRPSRAFGADGVYFDPSGQAALALGAARRRLVFHDPRTMRARGVLRLPCAARHADFSADGTFLVASCGGGRLVRIDPARREVTGTLALPAESRPGDLRLSPDGTTFHVADAGAGGVRLVDAIRLRETGFVPTGPGARGLVVSRSARRLFVLGSGTVTSVDFGTRRVVARWALPRGGAAEAGGLSADGGLLWLSAPASGVVYALSTRTGRVVRRVKVGGTPRAPLVHPQPGRRSLGGPGLYR</sequence>
<keyword evidence="2" id="KW-0238">DNA-binding</keyword>
<reference evidence="2 3" key="1">
    <citation type="submission" date="2020-08" db="EMBL/GenBank/DDBJ databases">
        <title>Genomic Encyclopedia of Type Strains, Phase IV (KMG-IV): sequencing the most valuable type-strain genomes for metagenomic binning, comparative biology and taxonomic classification.</title>
        <authorList>
            <person name="Goeker M."/>
        </authorList>
    </citation>
    <scope>NUCLEOTIDE SEQUENCE [LARGE SCALE GENOMIC DNA]</scope>
    <source>
        <strain evidence="2 3">DSM 44197</strain>
    </source>
</reference>
<evidence type="ECO:0000313" key="2">
    <source>
        <dbReference type="EMBL" id="MBA8954587.1"/>
    </source>
</evidence>
<dbReference type="AlphaFoldDB" id="A0A7W3LUT9"/>
<dbReference type="SUPFAM" id="SSF51004">
    <property type="entry name" value="C-terminal (heme d1) domain of cytochrome cd1-nitrite reductase"/>
    <property type="match status" value="1"/>
</dbReference>
<dbReference type="InterPro" id="IPR015943">
    <property type="entry name" value="WD40/YVTN_repeat-like_dom_sf"/>
</dbReference>
<dbReference type="PANTHER" id="PTHR47197">
    <property type="entry name" value="PROTEIN NIRF"/>
    <property type="match status" value="1"/>
</dbReference>
<organism evidence="2 3">
    <name type="scientific">Actinomadura namibiensis</name>
    <dbReference type="NCBI Taxonomy" id="182080"/>
    <lineage>
        <taxon>Bacteria</taxon>
        <taxon>Bacillati</taxon>
        <taxon>Actinomycetota</taxon>
        <taxon>Actinomycetes</taxon>
        <taxon>Streptosporangiales</taxon>
        <taxon>Thermomonosporaceae</taxon>
        <taxon>Actinomadura</taxon>
    </lineage>
</organism>
<accession>A0A7W3LUT9</accession>
<dbReference type="InterPro" id="IPR011048">
    <property type="entry name" value="Haem_d1_sf"/>
</dbReference>
<evidence type="ECO:0000313" key="3">
    <source>
        <dbReference type="Proteomes" id="UP000572680"/>
    </source>
</evidence>